<keyword evidence="9" id="KW-0966">Cell projection</keyword>
<proteinExistence type="inferred from homology"/>
<evidence type="ECO:0000259" key="8">
    <source>
        <dbReference type="Pfam" id="PF02108"/>
    </source>
</evidence>
<evidence type="ECO:0000256" key="7">
    <source>
        <dbReference type="SAM" id="Coils"/>
    </source>
</evidence>
<dbReference type="EMBL" id="SLYC01000004">
    <property type="protein sequence ID" value="TCQ05856.1"/>
    <property type="molecule type" value="Genomic_DNA"/>
</dbReference>
<evidence type="ECO:0000256" key="6">
    <source>
        <dbReference type="ARBA" id="ARBA00023225"/>
    </source>
</evidence>
<accession>A0A4R2TSH1</accession>
<dbReference type="GO" id="GO:0044781">
    <property type="term" value="P:bacterial-type flagellum organization"/>
    <property type="evidence" value="ECO:0007669"/>
    <property type="project" value="UniProtKB-KW"/>
</dbReference>
<dbReference type="PANTHER" id="PTHR34982:SF1">
    <property type="entry name" value="FLAGELLAR ASSEMBLY PROTEIN FLIH"/>
    <property type="match status" value="1"/>
</dbReference>
<keyword evidence="4" id="KW-1005">Bacterial flagellum biogenesis</keyword>
<keyword evidence="9" id="KW-0969">Cilium</keyword>
<keyword evidence="9" id="KW-0282">Flagellum</keyword>
<dbReference type="PANTHER" id="PTHR34982">
    <property type="entry name" value="YOP PROTEINS TRANSLOCATION PROTEIN L"/>
    <property type="match status" value="1"/>
</dbReference>
<dbReference type="Proteomes" id="UP000295504">
    <property type="component" value="Unassembled WGS sequence"/>
</dbReference>
<dbReference type="GO" id="GO:0005829">
    <property type="term" value="C:cytosol"/>
    <property type="evidence" value="ECO:0007669"/>
    <property type="project" value="TreeGrafter"/>
</dbReference>
<protein>
    <submittedName>
        <fullName evidence="9">Flagellar assembly protein FliH</fullName>
    </submittedName>
</protein>
<keyword evidence="6" id="KW-1006">Bacterial flagellum protein export</keyword>
<dbReference type="InterPro" id="IPR018035">
    <property type="entry name" value="Flagellar_FliH/T3SS_HrpE"/>
</dbReference>
<evidence type="ECO:0000256" key="5">
    <source>
        <dbReference type="ARBA" id="ARBA00022927"/>
    </source>
</evidence>
<evidence type="ECO:0000256" key="2">
    <source>
        <dbReference type="ARBA" id="ARBA00006602"/>
    </source>
</evidence>
<organism evidence="9 10">
    <name type="scientific">Serpentinicella alkaliphila</name>
    <dbReference type="NCBI Taxonomy" id="1734049"/>
    <lineage>
        <taxon>Bacteria</taxon>
        <taxon>Bacillati</taxon>
        <taxon>Bacillota</taxon>
        <taxon>Clostridia</taxon>
        <taxon>Peptostreptococcales</taxon>
        <taxon>Natronincolaceae</taxon>
        <taxon>Serpentinicella</taxon>
    </lineage>
</organism>
<evidence type="ECO:0000256" key="1">
    <source>
        <dbReference type="ARBA" id="ARBA00003041"/>
    </source>
</evidence>
<keyword evidence="10" id="KW-1185">Reference proteome</keyword>
<name>A0A4R2TSH1_9FIRM</name>
<evidence type="ECO:0000256" key="3">
    <source>
        <dbReference type="ARBA" id="ARBA00022448"/>
    </source>
</evidence>
<evidence type="ECO:0000313" key="9">
    <source>
        <dbReference type="EMBL" id="TCQ05856.1"/>
    </source>
</evidence>
<dbReference type="SUPFAM" id="SSF160527">
    <property type="entry name" value="V-type ATPase subunit E-like"/>
    <property type="match status" value="1"/>
</dbReference>
<keyword evidence="3" id="KW-0813">Transport</keyword>
<dbReference type="Pfam" id="PF02108">
    <property type="entry name" value="FliH"/>
    <property type="match status" value="1"/>
</dbReference>
<dbReference type="InterPro" id="IPR051472">
    <property type="entry name" value="T3SS_Stator/FliH"/>
</dbReference>
<dbReference type="GO" id="GO:0015031">
    <property type="term" value="P:protein transport"/>
    <property type="evidence" value="ECO:0007669"/>
    <property type="project" value="UniProtKB-KW"/>
</dbReference>
<comment type="function">
    <text evidence="1">Needed for flagellar regrowth and assembly.</text>
</comment>
<gene>
    <name evidence="9" type="ORF">EDD79_100437</name>
</gene>
<comment type="caution">
    <text evidence="9">The sequence shown here is derived from an EMBL/GenBank/DDBJ whole genome shotgun (WGS) entry which is preliminary data.</text>
</comment>
<comment type="similarity">
    <text evidence="2">Belongs to the FliH family.</text>
</comment>
<dbReference type="AlphaFoldDB" id="A0A4R2TSH1"/>
<keyword evidence="5" id="KW-0653">Protein transport</keyword>
<evidence type="ECO:0000256" key="4">
    <source>
        <dbReference type="ARBA" id="ARBA00022795"/>
    </source>
</evidence>
<dbReference type="OrthoDB" id="2375163at2"/>
<sequence>MKSLHKVYKSANVTLGQKKSLEYTQVYTESVPQQVDNEITEKRQLDVELEIQNRINEAELECERMIEQAQIEVNQILAEAYDDSKAIMEKAKEDGYQDGFEQGKKEGFNLYNALIDEVNQLKQEVYKYKKETAKQLEKDIVKLIIDSISKIINHELNENNELILNVIKVAIDKCTFTESLIIRVSEDDYETVNSSINRIYMMTEGIDQVEIKCDKFLKSGSVVIDTVSGKIDASIETQIKQIENAFNELLRSE</sequence>
<keyword evidence="7" id="KW-0175">Coiled coil</keyword>
<reference evidence="9 10" key="1">
    <citation type="submission" date="2019-03" db="EMBL/GenBank/DDBJ databases">
        <title>Genomic Encyclopedia of Type Strains, Phase IV (KMG-IV): sequencing the most valuable type-strain genomes for metagenomic binning, comparative biology and taxonomic classification.</title>
        <authorList>
            <person name="Goeker M."/>
        </authorList>
    </citation>
    <scope>NUCLEOTIDE SEQUENCE [LARGE SCALE GENOMIC DNA]</scope>
    <source>
        <strain evidence="9 10">DSM 100013</strain>
    </source>
</reference>
<evidence type="ECO:0000313" key="10">
    <source>
        <dbReference type="Proteomes" id="UP000295504"/>
    </source>
</evidence>
<feature type="domain" description="Flagellar assembly protein FliH/Type III secretion system HrpE" evidence="8">
    <location>
        <begin position="114"/>
        <end position="242"/>
    </location>
</feature>
<feature type="coiled-coil region" evidence="7">
    <location>
        <begin position="48"/>
        <end position="75"/>
    </location>
</feature>